<evidence type="ECO:0000256" key="1">
    <source>
        <dbReference type="SAM" id="SignalP"/>
    </source>
</evidence>
<sequence length="139" mass="14426">MIQMRRLLPCVTVVALLALGSGTAVASPSSPRAESRAAVTAAAEPGGVITHGADDVCNYTNQRPTLKTGSSGRAVQQAQCYLNNAIPGLGLDEDGDFGPVTARATKQFQRCAGITVDGVIAAQTWSFLVFWANSTAEVC</sequence>
<dbReference type="InterPro" id="IPR002477">
    <property type="entry name" value="Peptidoglycan-bd-like"/>
</dbReference>
<organism evidence="3 4">
    <name type="scientific">Streptomyces actuosus</name>
    <dbReference type="NCBI Taxonomy" id="1885"/>
    <lineage>
        <taxon>Bacteria</taxon>
        <taxon>Bacillati</taxon>
        <taxon>Actinomycetota</taxon>
        <taxon>Actinomycetes</taxon>
        <taxon>Kitasatosporales</taxon>
        <taxon>Streptomycetaceae</taxon>
        <taxon>Streptomyces</taxon>
    </lineage>
</organism>
<dbReference type="InterPro" id="IPR036365">
    <property type="entry name" value="PGBD-like_sf"/>
</dbReference>
<name>A0A2U9P2S6_STRAS</name>
<feature type="chain" id="PRO_5015956113" description="Peptidoglycan binding-like domain-containing protein" evidence="1">
    <location>
        <begin position="27"/>
        <end position="139"/>
    </location>
</feature>
<feature type="domain" description="Peptidoglycan binding-like" evidence="2">
    <location>
        <begin position="72"/>
        <end position="128"/>
    </location>
</feature>
<evidence type="ECO:0000313" key="3">
    <source>
        <dbReference type="EMBL" id="AWT43783.1"/>
    </source>
</evidence>
<evidence type="ECO:0000313" key="4">
    <source>
        <dbReference type="Proteomes" id="UP000247634"/>
    </source>
</evidence>
<dbReference type="EMBL" id="CP029788">
    <property type="protein sequence ID" value="AWT43783.1"/>
    <property type="molecule type" value="Genomic_DNA"/>
</dbReference>
<reference evidence="3 4" key="1">
    <citation type="submission" date="2018-06" db="EMBL/GenBank/DDBJ databases">
        <title>The complete genome sequence of a nosiheptide producer Streptomyces actuosus ATCC 25421: deducing the ability of producing a new class III lantibiotics.</title>
        <authorList>
            <person name="Liu W."/>
            <person name="Sun F."/>
            <person name="Hu Y."/>
        </authorList>
    </citation>
    <scope>NUCLEOTIDE SEQUENCE [LARGE SCALE GENOMIC DNA]</scope>
    <source>
        <strain evidence="3 4">ATCC 25421</strain>
    </source>
</reference>
<dbReference type="Proteomes" id="UP000247634">
    <property type="component" value="Chromosome"/>
</dbReference>
<gene>
    <name evidence="3" type="ORF">DMT42_16635</name>
</gene>
<dbReference type="KEGG" id="sact:DMT42_16635"/>
<proteinExistence type="predicted"/>
<evidence type="ECO:0000259" key="2">
    <source>
        <dbReference type="Pfam" id="PF01471"/>
    </source>
</evidence>
<keyword evidence="1" id="KW-0732">Signal</keyword>
<dbReference type="SUPFAM" id="SSF47090">
    <property type="entry name" value="PGBD-like"/>
    <property type="match status" value="1"/>
</dbReference>
<dbReference type="AlphaFoldDB" id="A0A2U9P2S6"/>
<keyword evidence="4" id="KW-1185">Reference proteome</keyword>
<dbReference type="OrthoDB" id="9815541at2"/>
<dbReference type="Gene3D" id="1.10.101.10">
    <property type="entry name" value="PGBD-like superfamily/PGBD"/>
    <property type="match status" value="1"/>
</dbReference>
<feature type="signal peptide" evidence="1">
    <location>
        <begin position="1"/>
        <end position="26"/>
    </location>
</feature>
<dbReference type="InterPro" id="IPR036366">
    <property type="entry name" value="PGBDSf"/>
</dbReference>
<dbReference type="Pfam" id="PF01471">
    <property type="entry name" value="PG_binding_1"/>
    <property type="match status" value="1"/>
</dbReference>
<accession>A0A2U9P2S6</accession>
<protein>
    <recommendedName>
        <fullName evidence="2">Peptidoglycan binding-like domain-containing protein</fullName>
    </recommendedName>
</protein>